<organism evidence="1">
    <name type="scientific">Burkholderia orbicola (strain AU 1054)</name>
    <dbReference type="NCBI Taxonomy" id="331271"/>
    <lineage>
        <taxon>Bacteria</taxon>
        <taxon>Pseudomonadati</taxon>
        <taxon>Pseudomonadota</taxon>
        <taxon>Betaproteobacteria</taxon>
        <taxon>Burkholderiales</taxon>
        <taxon>Burkholderiaceae</taxon>
        <taxon>Burkholderia</taxon>
        <taxon>Burkholderia cepacia complex</taxon>
        <taxon>Burkholderia orbicola</taxon>
    </lineage>
</organism>
<proteinExistence type="predicted"/>
<name>A0A0H2Y1W2_BURO1</name>
<protein>
    <submittedName>
        <fullName evidence="1">Uncharacterized protein</fullName>
    </submittedName>
</protein>
<gene>
    <name evidence="1" type="ordered locus">Bcen_5594</name>
</gene>
<dbReference type="HOGENOM" id="CLU_203727_0_0_4"/>
<reference evidence="1" key="1">
    <citation type="submission" date="2006-05" db="EMBL/GenBank/DDBJ databases">
        <title>Complete sequence of chromosome 3 of Burkholderia cenocepacia AU 1054.</title>
        <authorList>
            <consortium name="US DOE Joint Genome Institute"/>
            <person name="Copeland A."/>
            <person name="Lucas S."/>
            <person name="Lapidus A."/>
            <person name="Barry K."/>
            <person name="Detter J.C."/>
            <person name="Glavina del Rio T."/>
            <person name="Hammon N."/>
            <person name="Israni S."/>
            <person name="Dalin E."/>
            <person name="Tice H."/>
            <person name="Pitluck S."/>
            <person name="Chain P."/>
            <person name="Malfatti S."/>
            <person name="Shin M."/>
            <person name="Vergez L."/>
            <person name="Schmutz J."/>
            <person name="Larimer F."/>
            <person name="Land M."/>
            <person name="Hauser L."/>
            <person name="Kyrpides N."/>
            <person name="Lykidis A."/>
            <person name="LiPuma J.J."/>
            <person name="Konstantinidis K."/>
            <person name="Tiedje J.M."/>
            <person name="Richardson P."/>
        </authorList>
    </citation>
    <scope>NUCLEOTIDE SEQUENCE [LARGE SCALE GENOMIC DNA]</scope>
    <source>
        <strain evidence="1">AU 1054</strain>
    </source>
</reference>
<dbReference type="EMBL" id="CP000380">
    <property type="protein sequence ID" value="ABF80463.1"/>
    <property type="molecule type" value="Genomic_DNA"/>
</dbReference>
<sequence length="84" mass="9244">MLAGATQFFGILEDEMIIDELLGLIRRNEVTRIDTVVPARIADSAMCHQPELHMFMAVRALSIGAGYSEFESDEIASAVMTRLG</sequence>
<evidence type="ECO:0000313" key="1">
    <source>
        <dbReference type="EMBL" id="ABF80463.1"/>
    </source>
</evidence>
<accession>A0A0H2Y1W2</accession>
<dbReference type="AlphaFoldDB" id="A0A0H2Y1W2"/>